<evidence type="ECO:0000313" key="16">
    <source>
        <dbReference type="EnsemblMetazoa" id="XP_014242173.1"/>
    </source>
</evidence>
<keyword evidence="4" id="KW-0479">Metal-binding</keyword>
<dbReference type="SMART" id="SM00249">
    <property type="entry name" value="PHD"/>
    <property type="match status" value="1"/>
</dbReference>
<evidence type="ECO:0000256" key="2">
    <source>
        <dbReference type="ARBA" id="ARBA00022448"/>
    </source>
</evidence>
<dbReference type="GO" id="GO:0030322">
    <property type="term" value="P:stabilization of membrane potential"/>
    <property type="evidence" value="ECO:0007669"/>
    <property type="project" value="TreeGrafter"/>
</dbReference>
<dbReference type="PANTHER" id="PTHR11003">
    <property type="entry name" value="POTASSIUM CHANNEL, SUBFAMILY K"/>
    <property type="match status" value="1"/>
</dbReference>
<evidence type="ECO:0000256" key="8">
    <source>
        <dbReference type="ARBA" id="ARBA00023065"/>
    </source>
</evidence>
<protein>
    <recommendedName>
        <fullName evidence="15">PHD-type domain-containing protein</fullName>
    </recommendedName>
</protein>
<comment type="similarity">
    <text evidence="12">Belongs to the two pore domain potassium channel (TC 1.A.1.8) family.</text>
</comment>
<feature type="transmembrane region" description="Helical" evidence="14">
    <location>
        <begin position="340"/>
        <end position="361"/>
    </location>
</feature>
<evidence type="ECO:0000256" key="4">
    <source>
        <dbReference type="ARBA" id="ARBA00022723"/>
    </source>
</evidence>
<feature type="domain" description="PHD-type" evidence="15">
    <location>
        <begin position="5"/>
        <end position="63"/>
    </location>
</feature>
<dbReference type="Gene3D" id="1.10.287.70">
    <property type="match status" value="1"/>
</dbReference>
<dbReference type="InterPro" id="IPR019787">
    <property type="entry name" value="Znf_PHD-finger"/>
</dbReference>
<feature type="transmembrane region" description="Helical" evidence="14">
    <location>
        <begin position="428"/>
        <end position="445"/>
    </location>
</feature>
<dbReference type="OMA" id="HEDFTEW"/>
<dbReference type="InterPro" id="IPR013083">
    <property type="entry name" value="Znf_RING/FYVE/PHD"/>
</dbReference>
<evidence type="ECO:0000256" key="7">
    <source>
        <dbReference type="ARBA" id="ARBA00022989"/>
    </source>
</evidence>
<dbReference type="Pfam" id="PF00628">
    <property type="entry name" value="PHD"/>
    <property type="match status" value="1"/>
</dbReference>
<dbReference type="GeneID" id="106662525"/>
<dbReference type="KEGG" id="clec:106662525"/>
<accession>A0A8I6TDU2</accession>
<dbReference type="RefSeq" id="XP_014242173.1">
    <property type="nucleotide sequence ID" value="XM_014386687.2"/>
</dbReference>
<evidence type="ECO:0000259" key="15">
    <source>
        <dbReference type="PROSITE" id="PS50016"/>
    </source>
</evidence>
<dbReference type="Proteomes" id="UP000494040">
    <property type="component" value="Unassembled WGS sequence"/>
</dbReference>
<keyword evidence="3 12" id="KW-0812">Transmembrane</keyword>
<feature type="transmembrane region" description="Helical" evidence="14">
    <location>
        <begin position="400"/>
        <end position="421"/>
    </location>
</feature>
<evidence type="ECO:0000256" key="5">
    <source>
        <dbReference type="ARBA" id="ARBA00022771"/>
    </source>
</evidence>
<dbReference type="GO" id="GO:0008270">
    <property type="term" value="F:zinc ion binding"/>
    <property type="evidence" value="ECO:0007669"/>
    <property type="project" value="UniProtKB-KW"/>
</dbReference>
<evidence type="ECO:0000256" key="14">
    <source>
        <dbReference type="SAM" id="Phobius"/>
    </source>
</evidence>
<dbReference type="PROSITE" id="PS50016">
    <property type="entry name" value="ZF_PHD_2"/>
    <property type="match status" value="1"/>
</dbReference>
<dbReference type="Pfam" id="PF07885">
    <property type="entry name" value="Ion_trans_2"/>
    <property type="match status" value="2"/>
</dbReference>
<keyword evidence="13" id="KW-0175">Coiled coil</keyword>
<keyword evidence="17" id="KW-1185">Reference proteome</keyword>
<organism evidence="16 17">
    <name type="scientific">Cimex lectularius</name>
    <name type="common">Bed bug</name>
    <name type="synonym">Acanthia lectularia</name>
    <dbReference type="NCBI Taxonomy" id="79782"/>
    <lineage>
        <taxon>Eukaryota</taxon>
        <taxon>Metazoa</taxon>
        <taxon>Ecdysozoa</taxon>
        <taxon>Arthropoda</taxon>
        <taxon>Hexapoda</taxon>
        <taxon>Insecta</taxon>
        <taxon>Pterygota</taxon>
        <taxon>Neoptera</taxon>
        <taxon>Paraneoptera</taxon>
        <taxon>Hemiptera</taxon>
        <taxon>Heteroptera</taxon>
        <taxon>Panheteroptera</taxon>
        <taxon>Cimicomorpha</taxon>
        <taxon>Cimicidae</taxon>
        <taxon>Cimex</taxon>
    </lineage>
</organism>
<dbReference type="InterPro" id="IPR019786">
    <property type="entry name" value="Zinc_finger_PHD-type_CS"/>
</dbReference>
<feature type="coiled-coil region" evidence="13">
    <location>
        <begin position="88"/>
        <end position="129"/>
    </location>
</feature>
<dbReference type="EnsemblMetazoa" id="XM_014386687.2">
    <property type="protein sequence ID" value="XP_014242173.1"/>
    <property type="gene ID" value="LOC106662525"/>
</dbReference>
<dbReference type="PROSITE" id="PS01359">
    <property type="entry name" value="ZF_PHD_1"/>
    <property type="match status" value="1"/>
</dbReference>
<dbReference type="OrthoDB" id="297496at2759"/>
<feature type="transmembrane region" description="Helical" evidence="14">
    <location>
        <begin position="306"/>
        <end position="328"/>
    </location>
</feature>
<feature type="transmembrane region" description="Helical" evidence="14">
    <location>
        <begin position="216"/>
        <end position="239"/>
    </location>
</feature>
<keyword evidence="7 14" id="KW-1133">Transmembrane helix</keyword>
<dbReference type="InterPro" id="IPR001965">
    <property type="entry name" value="Znf_PHD"/>
</dbReference>
<evidence type="ECO:0000256" key="10">
    <source>
        <dbReference type="ARBA" id="ARBA00023303"/>
    </source>
</evidence>
<dbReference type="GO" id="GO:0015271">
    <property type="term" value="F:outward rectifier potassium channel activity"/>
    <property type="evidence" value="ECO:0007669"/>
    <property type="project" value="TreeGrafter"/>
</dbReference>
<keyword evidence="2 12" id="KW-0813">Transport</keyword>
<comment type="subcellular location">
    <subcellularLocation>
        <location evidence="1">Membrane</location>
        <topology evidence="1">Multi-pass membrane protein</topology>
    </subcellularLocation>
</comment>
<evidence type="ECO:0000256" key="6">
    <source>
        <dbReference type="ARBA" id="ARBA00022833"/>
    </source>
</evidence>
<feature type="transmembrane region" description="Helical" evidence="14">
    <location>
        <begin position="451"/>
        <end position="478"/>
    </location>
</feature>
<dbReference type="AlphaFoldDB" id="A0A8I6TDU2"/>
<evidence type="ECO:0000256" key="11">
    <source>
        <dbReference type="PROSITE-ProRule" id="PRU00146"/>
    </source>
</evidence>
<evidence type="ECO:0000256" key="3">
    <source>
        <dbReference type="ARBA" id="ARBA00022692"/>
    </source>
</evidence>
<evidence type="ECO:0000256" key="1">
    <source>
        <dbReference type="ARBA" id="ARBA00004141"/>
    </source>
</evidence>
<dbReference type="PRINTS" id="PR01333">
    <property type="entry name" value="2POREKCHANEL"/>
</dbReference>
<dbReference type="SUPFAM" id="SSF81324">
    <property type="entry name" value="Voltage-gated potassium channels"/>
    <property type="match status" value="2"/>
</dbReference>
<keyword evidence="10 12" id="KW-0407">Ion channel</keyword>
<sequence length="510" mass="58579">MLSFKGSCSVCKQTLTVFAPGFVCYDCEKFFHGNCLTPPLTIEEMNAVVVKTRQWLCAPCKAIRGKEFVEVLRPDKEAREIKKKIEAINEIRDLLTRIEEVLDDTTNQCEKLTEQAKTLQRKNLDLRMRMLTYTKGQRMTVFRINPDDKIARERWLFTHKKLNKAVDPNEKSDLITAHENILKEIKKETFKNKLKTSEKLMLYLQESLSSVSKGGFIQLVLIILITLYTLLGAFVFMLVEGIYEKQLLHEIFDRRMAIIEKMAQNHKNGGGAAASSQTELESYYDFLWEYYNINNKLLQPGDVPNWNYLGSVFFCGITYTTIGFGYFVPVTVIGKIITVLYILFGIPLFLILMATLGTAMYNMLRLQWKWFKTVLNCKCCGKKDKKSIDSVEEDVHDVPILLVILVEMVYLIIGGIIFTFIEAWTFTESLYFVFISMTVGFGDYIPSKIGYMMALFAYIVLGLALTSMVISTISFKIVSSFEKATHKLGTSIERYLHDQYMKEAMGDDTK</sequence>
<keyword evidence="6" id="KW-0862">Zinc</keyword>
<proteinExistence type="inferred from homology"/>
<keyword evidence="8 12" id="KW-0406">Ion transport</keyword>
<keyword evidence="9 14" id="KW-0472">Membrane</keyword>
<dbReference type="InterPro" id="IPR003280">
    <property type="entry name" value="2pore_dom_K_chnl"/>
</dbReference>
<dbReference type="PANTHER" id="PTHR11003:SF335">
    <property type="entry name" value="POTASSIUM CHANNEL DOMAIN-CONTAINING PROTEIN"/>
    <property type="match status" value="1"/>
</dbReference>
<dbReference type="SUPFAM" id="SSF57903">
    <property type="entry name" value="FYVE/PHD zinc finger"/>
    <property type="match status" value="1"/>
</dbReference>
<dbReference type="InterPro" id="IPR013099">
    <property type="entry name" value="K_chnl_dom"/>
</dbReference>
<evidence type="ECO:0000256" key="13">
    <source>
        <dbReference type="SAM" id="Coils"/>
    </source>
</evidence>
<dbReference type="GO" id="GO:0022841">
    <property type="term" value="F:potassium ion leak channel activity"/>
    <property type="evidence" value="ECO:0007669"/>
    <property type="project" value="TreeGrafter"/>
</dbReference>
<dbReference type="InterPro" id="IPR011011">
    <property type="entry name" value="Znf_FYVE_PHD"/>
</dbReference>
<evidence type="ECO:0000313" key="17">
    <source>
        <dbReference type="Proteomes" id="UP000494040"/>
    </source>
</evidence>
<keyword evidence="5 11" id="KW-0863">Zinc-finger</keyword>
<dbReference type="GO" id="GO:0005886">
    <property type="term" value="C:plasma membrane"/>
    <property type="evidence" value="ECO:0007669"/>
    <property type="project" value="TreeGrafter"/>
</dbReference>
<dbReference type="Gene3D" id="3.30.40.10">
    <property type="entry name" value="Zinc/RING finger domain, C3HC4 (zinc finger)"/>
    <property type="match status" value="1"/>
</dbReference>
<reference evidence="16" key="1">
    <citation type="submission" date="2022-01" db="UniProtKB">
        <authorList>
            <consortium name="EnsemblMetazoa"/>
        </authorList>
    </citation>
    <scope>IDENTIFICATION</scope>
</reference>
<evidence type="ECO:0000256" key="12">
    <source>
        <dbReference type="RuleBase" id="RU003857"/>
    </source>
</evidence>
<name>A0A8I6TDU2_CIMLE</name>
<evidence type="ECO:0000256" key="9">
    <source>
        <dbReference type="ARBA" id="ARBA00023136"/>
    </source>
</evidence>